<organism evidence="3 4">
    <name type="scientific">Corynebacterium xerosis</name>
    <dbReference type="NCBI Taxonomy" id="1725"/>
    <lineage>
        <taxon>Bacteria</taxon>
        <taxon>Bacillati</taxon>
        <taxon>Actinomycetota</taxon>
        <taxon>Actinomycetes</taxon>
        <taxon>Mycobacteriales</taxon>
        <taxon>Corynebacteriaceae</taxon>
        <taxon>Corynebacterium</taxon>
    </lineage>
</organism>
<dbReference type="Pfam" id="PF13560">
    <property type="entry name" value="HTH_31"/>
    <property type="match status" value="1"/>
</dbReference>
<dbReference type="SUPFAM" id="SSF47413">
    <property type="entry name" value="lambda repressor-like DNA-binding domains"/>
    <property type="match status" value="1"/>
</dbReference>
<accession>A0A2N6SVN0</accession>
<evidence type="ECO:0000256" key="1">
    <source>
        <dbReference type="SAM" id="MobiDB-lite"/>
    </source>
</evidence>
<dbReference type="GO" id="GO:0003677">
    <property type="term" value="F:DNA binding"/>
    <property type="evidence" value="ECO:0007669"/>
    <property type="project" value="InterPro"/>
</dbReference>
<dbReference type="InterPro" id="IPR010982">
    <property type="entry name" value="Lambda_DNA-bd_dom_sf"/>
</dbReference>
<gene>
    <name evidence="3" type="ORF">CJ204_12620</name>
</gene>
<feature type="region of interest" description="Disordered" evidence="1">
    <location>
        <begin position="85"/>
        <end position="107"/>
    </location>
</feature>
<dbReference type="PROSITE" id="PS50943">
    <property type="entry name" value="HTH_CROC1"/>
    <property type="match status" value="1"/>
</dbReference>
<proteinExistence type="predicted"/>
<dbReference type="CDD" id="cd00093">
    <property type="entry name" value="HTH_XRE"/>
    <property type="match status" value="1"/>
</dbReference>
<name>A0A2N6SVN0_9CORY</name>
<dbReference type="Proteomes" id="UP000235363">
    <property type="component" value="Unassembled WGS sequence"/>
</dbReference>
<reference evidence="3 4" key="1">
    <citation type="submission" date="2017-09" db="EMBL/GenBank/DDBJ databases">
        <title>Bacterial strain isolated from the female urinary microbiota.</title>
        <authorList>
            <person name="Thomas-White K."/>
            <person name="Kumar N."/>
            <person name="Forster S."/>
            <person name="Putonti C."/>
            <person name="Lawley T."/>
            <person name="Wolfe A.J."/>
        </authorList>
    </citation>
    <scope>NUCLEOTIDE SEQUENCE [LARGE SCALE GENOMIC DNA]</scope>
    <source>
        <strain evidence="3 4">UMB0908</strain>
    </source>
</reference>
<protein>
    <recommendedName>
        <fullName evidence="2">HTH cro/C1-type domain-containing protein</fullName>
    </recommendedName>
</protein>
<dbReference type="SMART" id="SM00530">
    <property type="entry name" value="HTH_XRE"/>
    <property type="match status" value="1"/>
</dbReference>
<evidence type="ECO:0000313" key="4">
    <source>
        <dbReference type="Proteomes" id="UP000235363"/>
    </source>
</evidence>
<dbReference type="EMBL" id="PNHF01000043">
    <property type="protein sequence ID" value="PMC61134.1"/>
    <property type="molecule type" value="Genomic_DNA"/>
</dbReference>
<dbReference type="InterPro" id="IPR001387">
    <property type="entry name" value="Cro/C1-type_HTH"/>
</dbReference>
<evidence type="ECO:0000313" key="3">
    <source>
        <dbReference type="EMBL" id="PMC61134.1"/>
    </source>
</evidence>
<dbReference type="AlphaFoldDB" id="A0A2N6SVN0"/>
<comment type="caution">
    <text evidence="3">The sequence shown here is derived from an EMBL/GenBank/DDBJ whole genome shotgun (WGS) entry which is preliminary data.</text>
</comment>
<evidence type="ECO:0000259" key="2">
    <source>
        <dbReference type="PROSITE" id="PS50943"/>
    </source>
</evidence>
<dbReference type="RefSeq" id="WP_102214829.1">
    <property type="nucleotide sequence ID" value="NZ_PNHF01000043.1"/>
</dbReference>
<dbReference type="Gene3D" id="1.10.260.40">
    <property type="entry name" value="lambda repressor-like DNA-binding domains"/>
    <property type="match status" value="1"/>
</dbReference>
<feature type="domain" description="HTH cro/C1-type" evidence="2">
    <location>
        <begin position="15"/>
        <end position="69"/>
    </location>
</feature>
<sequence>MLTDQDVLYAFGIRLQVARESVGLSVEELAQRVRLCPAVMAAVEGGQRDISLLTVLAIAAALEVDCGVLLEELAHPVAEDLPTVTHREQRFPRGRKPTRPPQPNTNNSGCCCKVGGRAAKTQFLIPCSRFAT</sequence>